<dbReference type="Gene3D" id="1.10.287.70">
    <property type="match status" value="1"/>
</dbReference>
<evidence type="ECO:0000256" key="9">
    <source>
        <dbReference type="ARBA" id="ARBA00023170"/>
    </source>
</evidence>
<dbReference type="Pfam" id="PF01094">
    <property type="entry name" value="ANF_receptor"/>
    <property type="match status" value="1"/>
</dbReference>
<dbReference type="InterPro" id="IPR015683">
    <property type="entry name" value="Ionotropic_Glu_rcpt"/>
</dbReference>
<evidence type="ECO:0000256" key="16">
    <source>
        <dbReference type="SAM" id="Phobius"/>
    </source>
</evidence>
<feature type="region of interest" description="Disordered" evidence="15">
    <location>
        <begin position="606"/>
        <end position="627"/>
    </location>
</feature>
<dbReference type="InterPro" id="IPR028082">
    <property type="entry name" value="Peripla_BP_I"/>
</dbReference>
<dbReference type="EMBL" id="KF317295">
    <property type="protein sequence ID" value="AHA51229.1"/>
    <property type="molecule type" value="mRNA"/>
</dbReference>
<evidence type="ECO:0000256" key="1">
    <source>
        <dbReference type="ARBA" id="ARBA00004141"/>
    </source>
</evidence>
<keyword evidence="11" id="KW-0628">Postsynaptic cell membrane</keyword>
<feature type="transmembrane region" description="Helical" evidence="16">
    <location>
        <begin position="360"/>
        <end position="378"/>
    </location>
</feature>
<evidence type="ECO:0000259" key="17">
    <source>
        <dbReference type="SMART" id="SM00079"/>
    </source>
</evidence>
<dbReference type="SUPFAM" id="SSF53822">
    <property type="entry name" value="Periplasmic binding protein-like I"/>
    <property type="match status" value="1"/>
</dbReference>
<dbReference type="InterPro" id="IPR019594">
    <property type="entry name" value="Glu/Gly-bd"/>
</dbReference>
<evidence type="ECO:0000259" key="18">
    <source>
        <dbReference type="SMART" id="SM00918"/>
    </source>
</evidence>
<dbReference type="InterPro" id="IPR001828">
    <property type="entry name" value="ANF_lig-bd_rcpt"/>
</dbReference>
<dbReference type="SUPFAM" id="SSF53850">
    <property type="entry name" value="Periplasmic binding protein-like II"/>
    <property type="match status" value="1"/>
</dbReference>
<dbReference type="AlphaFoldDB" id="V9PNT6"/>
<dbReference type="GO" id="GO:0045211">
    <property type="term" value="C:postsynaptic membrane"/>
    <property type="evidence" value="ECO:0007669"/>
    <property type="project" value="UniProtKB-SubCell"/>
</dbReference>
<evidence type="ECO:0000256" key="11">
    <source>
        <dbReference type="ARBA" id="ARBA00023257"/>
    </source>
</evidence>
<evidence type="ECO:0000256" key="10">
    <source>
        <dbReference type="ARBA" id="ARBA00023180"/>
    </source>
</evidence>
<dbReference type="Pfam" id="PF00060">
    <property type="entry name" value="Lig_chan"/>
    <property type="match status" value="1"/>
</dbReference>
<evidence type="ECO:0000256" key="5">
    <source>
        <dbReference type="ARBA" id="ARBA00023018"/>
    </source>
</evidence>
<evidence type="ECO:0000256" key="6">
    <source>
        <dbReference type="ARBA" id="ARBA00023054"/>
    </source>
</evidence>
<keyword evidence="3 16" id="KW-0812">Transmembrane</keyword>
<dbReference type="InterPro" id="IPR001320">
    <property type="entry name" value="Iontro_rcpt_C"/>
</dbReference>
<dbReference type="GO" id="GO:0015276">
    <property type="term" value="F:ligand-gated monoatomic ion channel activity"/>
    <property type="evidence" value="ECO:0007669"/>
    <property type="project" value="InterPro"/>
</dbReference>
<evidence type="ECO:0000256" key="8">
    <source>
        <dbReference type="ARBA" id="ARBA00023136"/>
    </source>
</evidence>
<dbReference type="SMART" id="SM00079">
    <property type="entry name" value="PBPe"/>
    <property type="match status" value="1"/>
</dbReference>
<keyword evidence="2" id="KW-0813">Transport</keyword>
<keyword evidence="9" id="KW-0675">Receptor</keyword>
<organism evidence="19">
    <name type="scientific">Bathyctena chuni</name>
    <name type="common">Comb jellyfish</name>
    <dbReference type="NCBI Taxonomy" id="1403704"/>
    <lineage>
        <taxon>Eukaryota</taxon>
        <taxon>Metazoa</taxon>
        <taxon>Ctenophora</taxon>
        <taxon>Tentaculata</taxon>
        <taxon>Cydippida</taxon>
        <taxon>Bathyctenidae</taxon>
        <taxon>Bathyctena</taxon>
    </lineage>
</organism>
<dbReference type="Gene3D" id="3.40.50.2300">
    <property type="match status" value="2"/>
</dbReference>
<evidence type="ECO:0000256" key="3">
    <source>
        <dbReference type="ARBA" id="ARBA00022692"/>
    </source>
</evidence>
<dbReference type="Pfam" id="PF10613">
    <property type="entry name" value="Lig_chan-Glu_bd"/>
    <property type="match status" value="1"/>
</dbReference>
<proteinExistence type="evidence at transcript level"/>
<dbReference type="FunFam" id="3.40.190.10:FF:000078">
    <property type="entry name" value="glutamate receptor ionotropic, NMDA 3B"/>
    <property type="match status" value="1"/>
</dbReference>
<keyword evidence="5" id="KW-0770">Synapse</keyword>
<evidence type="ECO:0000313" key="19">
    <source>
        <dbReference type="EMBL" id="AHA51229.1"/>
    </source>
</evidence>
<keyword evidence="7" id="KW-0406">Ion transport</keyword>
<dbReference type="SMART" id="SM00918">
    <property type="entry name" value="Lig_chan-Glu_bd"/>
    <property type="match status" value="1"/>
</dbReference>
<name>V9PNT6_BATCU</name>
<keyword evidence="10" id="KW-0325">Glycoprotein</keyword>
<evidence type="ECO:0000256" key="4">
    <source>
        <dbReference type="ARBA" id="ARBA00022989"/>
    </source>
</evidence>
<dbReference type="GO" id="GO:0043226">
    <property type="term" value="C:organelle"/>
    <property type="evidence" value="ECO:0007669"/>
    <property type="project" value="UniProtKB-ARBA"/>
</dbReference>
<feature type="domain" description="Ionotropic glutamate receptor L-glutamate and glycine-binding" evidence="18">
    <location>
        <begin position="134"/>
        <end position="198"/>
    </location>
</feature>
<dbReference type="Gene3D" id="3.40.190.10">
    <property type="entry name" value="Periplasmic binding protein-like II"/>
    <property type="match status" value="1"/>
</dbReference>
<evidence type="ECO:0000256" key="14">
    <source>
        <dbReference type="ARBA" id="ARBA00034100"/>
    </source>
</evidence>
<evidence type="ECO:0000256" key="2">
    <source>
        <dbReference type="ARBA" id="ARBA00022448"/>
    </source>
</evidence>
<feature type="domain" description="Ionotropic glutamate receptor C-terminal" evidence="17">
    <location>
        <begin position="126"/>
        <end position="520"/>
    </location>
</feature>
<keyword evidence="13" id="KW-0407">Ion channel</keyword>
<evidence type="ECO:0000256" key="7">
    <source>
        <dbReference type="ARBA" id="ARBA00023065"/>
    </source>
</evidence>
<sequence>MSLMYDAVNVVVKGLDKVRQSNSFVPPPSTSESCFTAEPWHSGAEYYTELTNVSFKGITGPINFTETGINTRISYEVVNFREQTFIKVGSWTNTGRLSLMSDIEFLGGDTDHPSTNINNLYGLHLRLGITEEPPFAWRSESINCNSPGCWYGYCPDLVARLASELNFTYEYIEPTDKKFGGLNSTTKQWNGMIGDLIAGKTDVITMVLSVSSERKMYIDFSFPFMNSALVAVVKGESAHRNTFFFLSPFQPNVWVSLLLVICVVSIFMNLFNKLSQFGRYGAKIHAMQTCSCGMCVQRRDKKKLNSCSFSGTNHFDCVVEKVDYKDELNALSIDNSSWVVTARFVGMSGGIHPKSSSGRLLLIVWCFFVKVILSMYTANLTALLTINQLGTNLKTIKDLLSQKQYDWGVIHDRHPESLMLNHLDKDYTKIVEEGISFDNLSQALDVARAGEFVLIDETPVIAYNMKEDCDVFAVGVEFQSFEYAFGLPKNSPYENLLNKYILKYREDGYCDALWQLWSVGDDVCSTSSISGSSMFDMSTLAGVFYLLALGIAACFLLIFLELVYVSWLDSKEKKQLRFWDALRQRLQYKIRDIVHEWVGVAERETKKEDMKDRHQREHVGEETDADEHVKKLKLGVPQVQSNPITESDTYCTTNC</sequence>
<comment type="subcellular location">
    <subcellularLocation>
        <location evidence="1">Membrane</location>
        <topology evidence="1">Multi-pass membrane protein</topology>
    </subcellularLocation>
    <subcellularLocation>
        <location evidence="14">Postsynaptic cell membrane</location>
    </subcellularLocation>
</comment>
<reference evidence="19" key="1">
    <citation type="journal article" date="2013" name="Science">
        <title>The genome of the ctenophore Mnemiopsis leidyi and its implications for cell type evolution.</title>
        <authorList>
            <consortium name="NISC Comparative Sequencing Program"/>
            <person name="Ryan J.F."/>
            <person name="Pang K."/>
            <person name="Schnitzler C.E."/>
            <person name="Nguyen A.D."/>
            <person name="Moreland R.T."/>
            <person name="Simmons D.K."/>
            <person name="Koch B.J."/>
            <person name="Francis W.R."/>
            <person name="Havlak P."/>
            <person name="Smith S.A."/>
            <person name="Putnam N.H."/>
            <person name="Haddock S.H."/>
            <person name="Dunn C.W."/>
            <person name="Wolfsberg T.G."/>
            <person name="Mullikin J.C."/>
            <person name="Martindale M.Q."/>
            <person name="Baxevanis A.D."/>
        </authorList>
    </citation>
    <scope>NUCLEOTIDE SEQUENCE</scope>
    <source>
        <strain evidence="19">24844</strain>
    </source>
</reference>
<evidence type="ECO:0000256" key="13">
    <source>
        <dbReference type="ARBA" id="ARBA00023303"/>
    </source>
</evidence>
<protein>
    <submittedName>
        <fullName evidence="19">Lig_chan domain-containing protein</fullName>
    </submittedName>
</protein>
<keyword evidence="8 16" id="KW-0472">Membrane</keyword>
<dbReference type="PANTHER" id="PTHR18966">
    <property type="entry name" value="IONOTROPIC GLUTAMATE RECEPTOR"/>
    <property type="match status" value="1"/>
</dbReference>
<feature type="transmembrane region" description="Helical" evidence="16">
    <location>
        <begin position="543"/>
        <end position="567"/>
    </location>
</feature>
<evidence type="ECO:0000256" key="12">
    <source>
        <dbReference type="ARBA" id="ARBA00023286"/>
    </source>
</evidence>
<keyword evidence="6" id="KW-0175">Coiled coil</keyword>
<feature type="transmembrane region" description="Helical" evidence="16">
    <location>
        <begin position="253"/>
        <end position="271"/>
    </location>
</feature>
<evidence type="ECO:0000256" key="15">
    <source>
        <dbReference type="SAM" id="MobiDB-lite"/>
    </source>
</evidence>
<keyword evidence="12" id="KW-1071">Ligand-gated ion channel</keyword>
<accession>V9PNT6</accession>
<keyword evidence="4 16" id="KW-1133">Transmembrane helix</keyword>